<name>A0A3M2Y9A4_PSEYM</name>
<evidence type="ECO:0000313" key="1">
    <source>
        <dbReference type="EMBL" id="RML72609.1"/>
    </source>
</evidence>
<protein>
    <submittedName>
        <fullName evidence="1">Uncharacterized protein</fullName>
    </submittedName>
</protein>
<sequence length="95" mass="11112">MEIQLTNAKQIQWRDARVYTCRPCQCIGNRRTHVGITQLGQYRAINVIDQRVDHALRVNHHLYLIRACVEQPAGFNQLQPLVHHGRRIDRNLAPH</sequence>
<dbReference type="Proteomes" id="UP000282378">
    <property type="component" value="Unassembled WGS sequence"/>
</dbReference>
<comment type="caution">
    <text evidence="1">The sequence shown here is derived from an EMBL/GenBank/DDBJ whole genome shotgun (WGS) entry which is preliminary data.</text>
</comment>
<evidence type="ECO:0000313" key="2">
    <source>
        <dbReference type="Proteomes" id="UP000282378"/>
    </source>
</evidence>
<accession>A0A3M2Y9A4</accession>
<dbReference type="EMBL" id="RBNL01002430">
    <property type="protein sequence ID" value="RML72609.1"/>
    <property type="molecule type" value="Genomic_DNA"/>
</dbReference>
<dbReference type="AlphaFoldDB" id="A0A3M2Y9A4"/>
<gene>
    <name evidence="1" type="ORF">APX70_06630</name>
</gene>
<reference evidence="1 2" key="1">
    <citation type="submission" date="2018-08" db="EMBL/GenBank/DDBJ databases">
        <title>Recombination of ecologically and evolutionarily significant loci maintains genetic cohesion in the Pseudomonas syringae species complex.</title>
        <authorList>
            <person name="Dillon M."/>
            <person name="Thakur S."/>
            <person name="Almeida R.N.D."/>
            <person name="Weir B.S."/>
            <person name="Guttman D.S."/>
        </authorList>
    </citation>
    <scope>NUCLEOTIDE SEQUENCE [LARGE SCALE GENOMIC DNA]</scope>
    <source>
        <strain evidence="1 2">88_10</strain>
    </source>
</reference>
<organism evidence="1 2">
    <name type="scientific">Pseudomonas syringae pv. maculicola</name>
    <dbReference type="NCBI Taxonomy" id="59511"/>
    <lineage>
        <taxon>Bacteria</taxon>
        <taxon>Pseudomonadati</taxon>
        <taxon>Pseudomonadota</taxon>
        <taxon>Gammaproteobacteria</taxon>
        <taxon>Pseudomonadales</taxon>
        <taxon>Pseudomonadaceae</taxon>
        <taxon>Pseudomonas</taxon>
    </lineage>
</organism>
<proteinExistence type="predicted"/>